<evidence type="ECO:0000256" key="1">
    <source>
        <dbReference type="SAM" id="Phobius"/>
    </source>
</evidence>
<dbReference type="RefSeq" id="WP_146934155.1">
    <property type="nucleotide sequence ID" value="NZ_BJXW01000001.1"/>
</dbReference>
<accession>A0A511UT86</accession>
<dbReference type="Pfam" id="PF13346">
    <property type="entry name" value="ABC2_membrane_5"/>
    <property type="match status" value="1"/>
</dbReference>
<feature type="transmembrane region" description="Helical" evidence="1">
    <location>
        <begin position="85"/>
        <end position="106"/>
    </location>
</feature>
<reference evidence="2 3" key="1">
    <citation type="submission" date="2019-07" db="EMBL/GenBank/DDBJ databases">
        <title>Whole genome shotgun sequence of Cerasibacillus quisquiliarum NBRC 102429.</title>
        <authorList>
            <person name="Hosoyama A."/>
            <person name="Uohara A."/>
            <person name="Ohji S."/>
            <person name="Ichikawa N."/>
        </authorList>
    </citation>
    <scope>NUCLEOTIDE SEQUENCE [LARGE SCALE GENOMIC DNA]</scope>
    <source>
        <strain evidence="2 3">NBRC 102429</strain>
    </source>
</reference>
<feature type="transmembrane region" description="Helical" evidence="1">
    <location>
        <begin position="151"/>
        <end position="170"/>
    </location>
</feature>
<gene>
    <name evidence="2" type="ORF">CQU01_00470</name>
</gene>
<proteinExistence type="predicted"/>
<name>A0A511UT86_9BACI</name>
<dbReference type="Proteomes" id="UP000321491">
    <property type="component" value="Unassembled WGS sequence"/>
</dbReference>
<feature type="transmembrane region" description="Helical" evidence="1">
    <location>
        <begin position="118"/>
        <end position="139"/>
    </location>
</feature>
<feature type="transmembrane region" description="Helical" evidence="1">
    <location>
        <begin position="12"/>
        <end position="32"/>
    </location>
</feature>
<sequence length="212" mass="24073">MKGLILNNLYTVEKGIKSSIGLTILAISLLLFTQNPVALRVAAFLPFLLIPVNAFEVLKHDDKSGWSKFELTLPVERHKIIQSKYITFVLLFSMSLVLTFVLFYFVHTFLYPTFTNTFFNFLLRGMGGILAIAALHYPLTYLLGTEKSDTITISSMGFCFGMFFIVFMLLELVIGTVDGFDGIFSVTFFAVSIVLFIVSYFVSYMIYKNKEF</sequence>
<organism evidence="2 3">
    <name type="scientific">Cerasibacillus quisquiliarum</name>
    <dbReference type="NCBI Taxonomy" id="227865"/>
    <lineage>
        <taxon>Bacteria</taxon>
        <taxon>Bacillati</taxon>
        <taxon>Bacillota</taxon>
        <taxon>Bacilli</taxon>
        <taxon>Bacillales</taxon>
        <taxon>Bacillaceae</taxon>
        <taxon>Cerasibacillus</taxon>
    </lineage>
</organism>
<keyword evidence="1" id="KW-1133">Transmembrane helix</keyword>
<dbReference type="InterPro" id="IPR025699">
    <property type="entry name" value="ABC2_memb-like"/>
</dbReference>
<keyword evidence="3" id="KW-1185">Reference proteome</keyword>
<keyword evidence="1" id="KW-0472">Membrane</keyword>
<evidence type="ECO:0000313" key="3">
    <source>
        <dbReference type="Proteomes" id="UP000321491"/>
    </source>
</evidence>
<protein>
    <submittedName>
        <fullName evidence="2">Membrane protein</fullName>
    </submittedName>
</protein>
<evidence type="ECO:0000313" key="2">
    <source>
        <dbReference type="EMBL" id="GEN29809.1"/>
    </source>
</evidence>
<dbReference type="AlphaFoldDB" id="A0A511UT86"/>
<keyword evidence="1" id="KW-0812">Transmembrane</keyword>
<dbReference type="EMBL" id="BJXW01000001">
    <property type="protein sequence ID" value="GEN29809.1"/>
    <property type="molecule type" value="Genomic_DNA"/>
</dbReference>
<dbReference type="OrthoDB" id="1655186at2"/>
<comment type="caution">
    <text evidence="2">The sequence shown here is derived from an EMBL/GenBank/DDBJ whole genome shotgun (WGS) entry which is preliminary data.</text>
</comment>
<feature type="transmembrane region" description="Helical" evidence="1">
    <location>
        <begin position="182"/>
        <end position="207"/>
    </location>
</feature>